<evidence type="ECO:0000313" key="11">
    <source>
        <dbReference type="EMBL" id="WNC72677.1"/>
    </source>
</evidence>
<feature type="domain" description="Mechanosensitive ion channel MscS" evidence="8">
    <location>
        <begin position="119"/>
        <end position="182"/>
    </location>
</feature>
<feature type="transmembrane region" description="Helical" evidence="7">
    <location>
        <begin position="70"/>
        <end position="96"/>
    </location>
</feature>
<evidence type="ECO:0000256" key="5">
    <source>
        <dbReference type="ARBA" id="ARBA00022989"/>
    </source>
</evidence>
<keyword evidence="7" id="KW-0997">Cell inner membrane</keyword>
<keyword evidence="7" id="KW-0407">Ion channel</keyword>
<comment type="caution">
    <text evidence="7">Lacks conserved residue(s) required for the propagation of feature annotation.</text>
</comment>
<evidence type="ECO:0000259" key="10">
    <source>
        <dbReference type="Pfam" id="PF21088"/>
    </source>
</evidence>
<dbReference type="Gene3D" id="2.30.30.60">
    <property type="match status" value="1"/>
</dbReference>
<evidence type="ECO:0000259" key="8">
    <source>
        <dbReference type="Pfam" id="PF00924"/>
    </source>
</evidence>
<dbReference type="InterPro" id="IPR010920">
    <property type="entry name" value="LSM_dom_sf"/>
</dbReference>
<comment type="subunit">
    <text evidence="7">Homoheptamer.</text>
</comment>
<proteinExistence type="inferred from homology"/>
<sequence length="289" mass="32389">MDAIESAEVLENIDMEVIQKHLDTFIDLAITFTTKILVAVLVLWITTWIVKRIVRLVEIGMTARKVEVTLHKFLLSIISIALRTISIIIFASMIGIETASLIALLGAAGLAIGLALQGSLANFAGGIIILFFRPFKAGDVIEAQGFEGTIHEIQIFNTIMITYDNRKVFIPNGLLSNGCLVNDFTQRVRRVDMKFGVSYSDSIPKVKEVIKSVLDADERVLKKPAPDIWLAEHGDSSINFFVRPWVKSDDYWPAYFGIHEEMKLAFDREGISIPFPQRDVHMIPVQNKS</sequence>
<keyword evidence="12" id="KW-1185">Reference proteome</keyword>
<keyword evidence="4 7" id="KW-0812">Transmembrane</keyword>
<organism evidence="11 12">
    <name type="scientific">Thalassotalea psychrophila</name>
    <dbReference type="NCBI Taxonomy" id="3065647"/>
    <lineage>
        <taxon>Bacteria</taxon>
        <taxon>Pseudomonadati</taxon>
        <taxon>Pseudomonadota</taxon>
        <taxon>Gammaproteobacteria</taxon>
        <taxon>Alteromonadales</taxon>
        <taxon>Colwelliaceae</taxon>
        <taxon>Thalassotalea</taxon>
    </lineage>
</organism>
<dbReference type="InterPro" id="IPR011066">
    <property type="entry name" value="MscS_channel_C_sf"/>
</dbReference>
<comment type="similarity">
    <text evidence="2 7">Belongs to the MscS (TC 1.A.23) family.</text>
</comment>
<comment type="function">
    <text evidence="7">Mechanosensitive channel that participates in the regulation of osmotic pressure changes within the cell, opening in response to stretch forces in the membrane lipid bilayer, without the need for other proteins. Contributes to normal resistance to hypoosmotic shock. Forms an ion channel of 1.0 nanosiemens conductance with a slight preference for anions.</text>
</comment>
<evidence type="ECO:0000256" key="7">
    <source>
        <dbReference type="RuleBase" id="RU369025"/>
    </source>
</evidence>
<accession>A0ABY9TV32</accession>
<gene>
    <name evidence="11" type="ORF">RGQ13_01480</name>
</gene>
<name>A0ABY9TV32_9GAMM</name>
<dbReference type="PANTHER" id="PTHR30221:SF1">
    <property type="entry name" value="SMALL-CONDUCTANCE MECHANOSENSITIVE CHANNEL"/>
    <property type="match status" value="1"/>
</dbReference>
<evidence type="ECO:0000259" key="9">
    <source>
        <dbReference type="Pfam" id="PF21082"/>
    </source>
</evidence>
<evidence type="ECO:0000256" key="4">
    <source>
        <dbReference type="ARBA" id="ARBA00022692"/>
    </source>
</evidence>
<dbReference type="Pfam" id="PF21082">
    <property type="entry name" value="MS_channel_3rd"/>
    <property type="match status" value="1"/>
</dbReference>
<dbReference type="InterPro" id="IPR011014">
    <property type="entry name" value="MscS_channel_TM-2"/>
</dbReference>
<dbReference type="Gene3D" id="3.30.70.100">
    <property type="match status" value="1"/>
</dbReference>
<dbReference type="InterPro" id="IPR049278">
    <property type="entry name" value="MS_channel_C"/>
</dbReference>
<evidence type="ECO:0000256" key="6">
    <source>
        <dbReference type="ARBA" id="ARBA00023136"/>
    </source>
</evidence>
<keyword evidence="6 7" id="KW-0472">Membrane</keyword>
<keyword evidence="3" id="KW-1003">Cell membrane</keyword>
<evidence type="ECO:0000256" key="1">
    <source>
        <dbReference type="ARBA" id="ARBA00004651"/>
    </source>
</evidence>
<dbReference type="PANTHER" id="PTHR30221">
    <property type="entry name" value="SMALL-CONDUCTANCE MECHANOSENSITIVE CHANNEL"/>
    <property type="match status" value="1"/>
</dbReference>
<evidence type="ECO:0000256" key="2">
    <source>
        <dbReference type="ARBA" id="ARBA00008017"/>
    </source>
</evidence>
<dbReference type="EMBL" id="CP134145">
    <property type="protein sequence ID" value="WNC72677.1"/>
    <property type="molecule type" value="Genomic_DNA"/>
</dbReference>
<comment type="subcellular location">
    <subcellularLocation>
        <location evidence="7">Cell inner membrane</location>
        <topology evidence="7">Multi-pass membrane protein</topology>
    </subcellularLocation>
    <subcellularLocation>
        <location evidence="1">Cell membrane</location>
        <topology evidence="1">Multi-pass membrane protein</topology>
    </subcellularLocation>
</comment>
<evidence type="ECO:0000256" key="3">
    <source>
        <dbReference type="ARBA" id="ARBA00022475"/>
    </source>
</evidence>
<dbReference type="Pfam" id="PF21088">
    <property type="entry name" value="MS_channel_1st"/>
    <property type="match status" value="1"/>
</dbReference>
<dbReference type="SUPFAM" id="SSF82689">
    <property type="entry name" value="Mechanosensitive channel protein MscS (YggB), C-terminal domain"/>
    <property type="match status" value="1"/>
</dbReference>
<keyword evidence="7" id="KW-0813">Transport</keyword>
<feature type="domain" description="Mechanosensitive ion channel transmembrane helices 2/3" evidence="10">
    <location>
        <begin position="77"/>
        <end position="117"/>
    </location>
</feature>
<dbReference type="Gene3D" id="1.10.287.1260">
    <property type="match status" value="1"/>
</dbReference>
<keyword evidence="7" id="KW-0406">Ion transport</keyword>
<feature type="domain" description="Mechanosensitive ion channel MscS C-terminal" evidence="9">
    <location>
        <begin position="191"/>
        <end position="273"/>
    </location>
</feature>
<feature type="transmembrane region" description="Helical" evidence="7">
    <location>
        <begin position="28"/>
        <end position="50"/>
    </location>
</feature>
<dbReference type="InterPro" id="IPR006685">
    <property type="entry name" value="MscS_channel_2nd"/>
</dbReference>
<dbReference type="InterPro" id="IPR023408">
    <property type="entry name" value="MscS_beta-dom_sf"/>
</dbReference>
<dbReference type="Proteomes" id="UP001258994">
    <property type="component" value="Chromosome"/>
</dbReference>
<dbReference type="Pfam" id="PF00924">
    <property type="entry name" value="MS_channel_2nd"/>
    <property type="match status" value="1"/>
</dbReference>
<dbReference type="InterPro" id="IPR045275">
    <property type="entry name" value="MscS_archaea/bacteria_type"/>
</dbReference>
<protein>
    <recommendedName>
        <fullName evidence="7">Small-conductance mechanosensitive channel</fullName>
    </recommendedName>
</protein>
<dbReference type="RefSeq" id="WP_348391793.1">
    <property type="nucleotide sequence ID" value="NZ_CP134145.1"/>
</dbReference>
<dbReference type="SUPFAM" id="SSF82861">
    <property type="entry name" value="Mechanosensitive channel protein MscS (YggB), transmembrane region"/>
    <property type="match status" value="1"/>
</dbReference>
<feature type="transmembrane region" description="Helical" evidence="7">
    <location>
        <begin position="102"/>
        <end position="132"/>
    </location>
</feature>
<dbReference type="SUPFAM" id="SSF50182">
    <property type="entry name" value="Sm-like ribonucleoproteins"/>
    <property type="match status" value="1"/>
</dbReference>
<evidence type="ECO:0000313" key="12">
    <source>
        <dbReference type="Proteomes" id="UP001258994"/>
    </source>
</evidence>
<reference evidence="12" key="1">
    <citation type="submission" date="2023-09" db="EMBL/GenBank/DDBJ databases">
        <authorList>
            <person name="Zhang C."/>
        </authorList>
    </citation>
    <scope>NUCLEOTIDE SEQUENCE [LARGE SCALE GENOMIC DNA]</scope>
    <source>
        <strain evidence="12">SQ149</strain>
    </source>
</reference>
<keyword evidence="5 7" id="KW-1133">Transmembrane helix</keyword>
<dbReference type="InterPro" id="IPR049142">
    <property type="entry name" value="MS_channel_1st"/>
</dbReference>